<dbReference type="EMBL" id="NGJU01000024">
    <property type="protein sequence ID" value="RST92173.1"/>
    <property type="molecule type" value="Genomic_DNA"/>
</dbReference>
<dbReference type="OrthoDB" id="9780153at2"/>
<dbReference type="PROSITE" id="PS50110">
    <property type="entry name" value="RESPONSE_REGULATORY"/>
    <property type="match status" value="1"/>
</dbReference>
<organism evidence="6 7">
    <name type="scientific">Vagococcus salmoninarum</name>
    <dbReference type="NCBI Taxonomy" id="2739"/>
    <lineage>
        <taxon>Bacteria</taxon>
        <taxon>Bacillati</taxon>
        <taxon>Bacillota</taxon>
        <taxon>Bacilli</taxon>
        <taxon>Lactobacillales</taxon>
        <taxon>Enterococcaceae</taxon>
        <taxon>Vagococcus</taxon>
    </lineage>
</organism>
<evidence type="ECO:0000259" key="4">
    <source>
        <dbReference type="PROSITE" id="PS50110"/>
    </source>
</evidence>
<sequence length="187" mass="21582">MGKIIIVDYDSEESQQLKKLLENREFQVIKVNSVFKLLEVTDLQQADVIFLSSTLLQKDSLNLAKIIVEKKLTESLIITSRNEKELKEAKEITDEVDGFIVAPYEGHNLALILKLVTKKQQQIKRLEKEIATLNDKLSQRIKIEQAKGMLMSRQGLTEEKAYQKMRRLSMENRCPIIDIAEMLILSH</sequence>
<keyword evidence="3" id="KW-0175">Coiled coil</keyword>
<evidence type="ECO:0000256" key="3">
    <source>
        <dbReference type="SAM" id="Coils"/>
    </source>
</evidence>
<dbReference type="RefSeq" id="WP_126781993.1">
    <property type="nucleotide sequence ID" value="NZ_CP177122.1"/>
</dbReference>
<dbReference type="Proteomes" id="UP000287239">
    <property type="component" value="Unassembled WGS sequence"/>
</dbReference>
<evidence type="ECO:0000256" key="1">
    <source>
        <dbReference type="ARBA" id="ARBA00023012"/>
    </source>
</evidence>
<evidence type="ECO:0000313" key="6">
    <source>
        <dbReference type="EMBL" id="RST92173.1"/>
    </source>
</evidence>
<gene>
    <name evidence="6" type="ORF">CBF35_13415</name>
</gene>
<dbReference type="Pfam" id="PF03861">
    <property type="entry name" value="ANTAR"/>
    <property type="match status" value="1"/>
</dbReference>
<dbReference type="AlphaFoldDB" id="A0A429ZEQ4"/>
<dbReference type="SMART" id="SM01012">
    <property type="entry name" value="ANTAR"/>
    <property type="match status" value="1"/>
</dbReference>
<evidence type="ECO:0000256" key="2">
    <source>
        <dbReference type="PROSITE-ProRule" id="PRU00169"/>
    </source>
</evidence>
<dbReference type="InterPro" id="IPR008327">
    <property type="entry name" value="Sig_transdc_resp-reg_antiterm"/>
</dbReference>
<name>A0A429ZEQ4_9ENTE</name>
<feature type="domain" description="ANTAR" evidence="5">
    <location>
        <begin position="123"/>
        <end position="184"/>
    </location>
</feature>
<dbReference type="InterPro" id="IPR036388">
    <property type="entry name" value="WH-like_DNA-bd_sf"/>
</dbReference>
<protein>
    <recommendedName>
        <fullName evidence="8">Response regulator</fullName>
    </recommendedName>
</protein>
<dbReference type="GO" id="GO:0003723">
    <property type="term" value="F:RNA binding"/>
    <property type="evidence" value="ECO:0007669"/>
    <property type="project" value="InterPro"/>
</dbReference>
<keyword evidence="7" id="KW-1185">Reference proteome</keyword>
<dbReference type="PIRSF" id="PIRSF036382">
    <property type="entry name" value="RR_antiterm"/>
    <property type="match status" value="1"/>
</dbReference>
<dbReference type="InterPro" id="IPR001789">
    <property type="entry name" value="Sig_transdc_resp-reg_receiver"/>
</dbReference>
<keyword evidence="1" id="KW-0902">Two-component regulatory system</keyword>
<reference evidence="6 7" key="1">
    <citation type="submission" date="2017-05" db="EMBL/GenBank/DDBJ databases">
        <title>Vagococcus spp. assemblies.</title>
        <authorList>
            <person name="Gulvik C.A."/>
        </authorList>
    </citation>
    <scope>NUCLEOTIDE SEQUENCE [LARGE SCALE GENOMIC DNA]</scope>
    <source>
        <strain evidence="6 7">NCFB 2777</strain>
    </source>
</reference>
<dbReference type="PROSITE" id="PS50921">
    <property type="entry name" value="ANTAR"/>
    <property type="match status" value="1"/>
</dbReference>
<dbReference type="GeneID" id="98569343"/>
<dbReference type="InterPro" id="IPR005561">
    <property type="entry name" value="ANTAR"/>
</dbReference>
<feature type="domain" description="Response regulatory" evidence="4">
    <location>
        <begin position="3"/>
        <end position="117"/>
    </location>
</feature>
<evidence type="ECO:0000313" key="7">
    <source>
        <dbReference type="Proteomes" id="UP000287239"/>
    </source>
</evidence>
<dbReference type="Gene3D" id="1.10.10.10">
    <property type="entry name" value="Winged helix-like DNA-binding domain superfamily/Winged helix DNA-binding domain"/>
    <property type="match status" value="1"/>
</dbReference>
<comment type="caution">
    <text evidence="6">The sequence shown here is derived from an EMBL/GenBank/DDBJ whole genome shotgun (WGS) entry which is preliminary data.</text>
</comment>
<accession>A0A429ZEQ4</accession>
<dbReference type="InterPro" id="IPR011006">
    <property type="entry name" value="CheY-like_superfamily"/>
</dbReference>
<dbReference type="SUPFAM" id="SSF52172">
    <property type="entry name" value="CheY-like"/>
    <property type="match status" value="1"/>
</dbReference>
<feature type="coiled-coil region" evidence="3">
    <location>
        <begin position="109"/>
        <end position="143"/>
    </location>
</feature>
<evidence type="ECO:0008006" key="8">
    <source>
        <dbReference type="Google" id="ProtNLM"/>
    </source>
</evidence>
<comment type="caution">
    <text evidence="2">Lacks conserved residue(s) required for the propagation of feature annotation.</text>
</comment>
<proteinExistence type="predicted"/>
<evidence type="ECO:0000259" key="5">
    <source>
        <dbReference type="PROSITE" id="PS50921"/>
    </source>
</evidence>
<dbReference type="GO" id="GO:0000160">
    <property type="term" value="P:phosphorelay signal transduction system"/>
    <property type="evidence" value="ECO:0007669"/>
    <property type="project" value="UniProtKB-KW"/>
</dbReference>
<dbReference type="Gene3D" id="3.40.50.2300">
    <property type="match status" value="1"/>
</dbReference>